<feature type="transmembrane region" description="Helical" evidence="10">
    <location>
        <begin position="248"/>
        <end position="264"/>
    </location>
</feature>
<feature type="transmembrane region" description="Helical" evidence="10">
    <location>
        <begin position="143"/>
        <end position="164"/>
    </location>
</feature>
<accession>A0AAJ4RE11</accession>
<keyword evidence="3" id="KW-0050">Antiport</keyword>
<dbReference type="GO" id="GO:0006814">
    <property type="term" value="P:sodium ion transport"/>
    <property type="evidence" value="ECO:0007669"/>
    <property type="project" value="UniProtKB-KW"/>
</dbReference>
<feature type="transmembrane region" description="Helical" evidence="10">
    <location>
        <begin position="307"/>
        <end position="330"/>
    </location>
</feature>
<feature type="transmembrane region" description="Helical" evidence="10">
    <location>
        <begin position="112"/>
        <end position="131"/>
    </location>
</feature>
<dbReference type="Pfam" id="PF00999">
    <property type="entry name" value="Na_H_Exchanger"/>
    <property type="match status" value="1"/>
</dbReference>
<evidence type="ECO:0000256" key="10">
    <source>
        <dbReference type="SAM" id="Phobius"/>
    </source>
</evidence>
<dbReference type="GO" id="GO:0016020">
    <property type="term" value="C:membrane"/>
    <property type="evidence" value="ECO:0007669"/>
    <property type="project" value="UniProtKB-SubCell"/>
</dbReference>
<evidence type="ECO:0000256" key="2">
    <source>
        <dbReference type="ARBA" id="ARBA00022448"/>
    </source>
</evidence>
<evidence type="ECO:0000256" key="3">
    <source>
        <dbReference type="ARBA" id="ARBA00022449"/>
    </source>
</evidence>
<evidence type="ECO:0000256" key="4">
    <source>
        <dbReference type="ARBA" id="ARBA00022692"/>
    </source>
</evidence>
<feature type="transmembrane region" description="Helical" evidence="10">
    <location>
        <begin position="6"/>
        <end position="22"/>
    </location>
</feature>
<reference evidence="15" key="1">
    <citation type="submission" date="2018-03" db="EMBL/GenBank/DDBJ databases">
        <title>A comparative analysis of the Nautiliaceae.</title>
        <authorList>
            <person name="Grosche A."/>
            <person name="Smedile F."/>
            <person name="Vetriani C."/>
        </authorList>
    </citation>
    <scope>NUCLEOTIDE SEQUENCE [LARGE SCALE GENOMIC DNA]</scope>
    <source>
        <strain evidence="15">TB6</strain>
    </source>
</reference>
<feature type="transmembrane region" description="Helical" evidence="10">
    <location>
        <begin position="83"/>
        <end position="106"/>
    </location>
</feature>
<dbReference type="Proteomes" id="UP000298805">
    <property type="component" value="Chromosome"/>
</dbReference>
<dbReference type="Gene3D" id="1.20.1530.20">
    <property type="match status" value="1"/>
</dbReference>
<evidence type="ECO:0000256" key="9">
    <source>
        <dbReference type="ARBA" id="ARBA00023201"/>
    </source>
</evidence>
<dbReference type="EMBL" id="CP027432">
    <property type="protein sequence ID" value="QCI28276.1"/>
    <property type="molecule type" value="Genomic_DNA"/>
</dbReference>
<dbReference type="PANTHER" id="PTHR43562:SF3">
    <property type="entry name" value="SODIUM ION_PROTON EXCHANGER (EUROFUNG)"/>
    <property type="match status" value="1"/>
</dbReference>
<dbReference type="PANTHER" id="PTHR43562">
    <property type="entry name" value="NAPA-TYPE SODIUM/HYDROGEN ANTIPORTER"/>
    <property type="match status" value="1"/>
</dbReference>
<feature type="transmembrane region" description="Helical" evidence="10">
    <location>
        <begin position="223"/>
        <end position="242"/>
    </location>
</feature>
<evidence type="ECO:0000256" key="5">
    <source>
        <dbReference type="ARBA" id="ARBA00022989"/>
    </source>
</evidence>
<dbReference type="EMBL" id="RJVK01000001">
    <property type="protein sequence ID" value="ROR41010.1"/>
    <property type="molecule type" value="Genomic_DNA"/>
</dbReference>
<evidence type="ECO:0000313" key="12">
    <source>
        <dbReference type="EMBL" id="QCI28276.1"/>
    </source>
</evidence>
<dbReference type="GO" id="GO:0015297">
    <property type="term" value="F:antiporter activity"/>
    <property type="evidence" value="ECO:0007669"/>
    <property type="project" value="UniProtKB-KW"/>
</dbReference>
<comment type="subcellular location">
    <subcellularLocation>
        <location evidence="1">Membrane</location>
        <topology evidence="1">Multi-pass membrane protein</topology>
    </subcellularLocation>
</comment>
<protein>
    <submittedName>
        <fullName evidence="12">Cation:proton antiporter</fullName>
    </submittedName>
    <submittedName>
        <fullName evidence="13">Transporter (CPA2 family)</fullName>
    </submittedName>
</protein>
<evidence type="ECO:0000313" key="13">
    <source>
        <dbReference type="EMBL" id="ROR41010.1"/>
    </source>
</evidence>
<keyword evidence="8 10" id="KW-0472">Membrane</keyword>
<evidence type="ECO:0000313" key="15">
    <source>
        <dbReference type="Proteomes" id="UP000298805"/>
    </source>
</evidence>
<gene>
    <name evidence="12" type="ORF">C6V80_04680</name>
    <name evidence="13" type="ORF">EDC58_0493</name>
</gene>
<evidence type="ECO:0000256" key="1">
    <source>
        <dbReference type="ARBA" id="ARBA00004141"/>
    </source>
</evidence>
<feature type="transmembrane region" description="Helical" evidence="10">
    <location>
        <begin position="52"/>
        <end position="71"/>
    </location>
</feature>
<keyword evidence="5 10" id="KW-1133">Transmembrane helix</keyword>
<feature type="transmembrane region" description="Helical" evidence="10">
    <location>
        <begin position="29"/>
        <end position="46"/>
    </location>
</feature>
<reference evidence="13 14" key="2">
    <citation type="submission" date="2018-11" db="EMBL/GenBank/DDBJ databases">
        <title>Genomic Encyclopedia of Type Strains, Phase IV (KMG-IV): sequencing the most valuable type-strain genomes for metagenomic binning, comparative biology and taxonomic classification.</title>
        <authorList>
            <person name="Goeker M."/>
        </authorList>
    </citation>
    <scope>NUCLEOTIDE SEQUENCE [LARGE SCALE GENOMIC DNA]</scope>
    <source>
        <strain evidence="13 14">DSM 27783</strain>
    </source>
</reference>
<keyword evidence="4 10" id="KW-0812">Transmembrane</keyword>
<dbReference type="AlphaFoldDB" id="A0AAJ4RE11"/>
<dbReference type="GO" id="GO:1902600">
    <property type="term" value="P:proton transmembrane transport"/>
    <property type="evidence" value="ECO:0007669"/>
    <property type="project" value="InterPro"/>
</dbReference>
<keyword evidence="7" id="KW-0406">Ion transport</keyword>
<evidence type="ECO:0000259" key="11">
    <source>
        <dbReference type="Pfam" id="PF00999"/>
    </source>
</evidence>
<keyword evidence="2" id="KW-0813">Transport</keyword>
<feature type="transmembrane region" description="Helical" evidence="10">
    <location>
        <begin position="342"/>
        <end position="362"/>
    </location>
</feature>
<sequence length="402" mass="44629">MHYIWTELFILFLTIFVAKILAKKTNTVDVLWYIVLGAVLGNLHILSEDHRIEFLGEIGIILVMFALGFEENLSNFLKGVKKAWGIAIIGAIFPFLAGFLSAKFFGFSTNSALIWGLTMTATAVSLTMVSLKSLGLEKTPAATGIMTSAVVDDVLSLIGVAVLLPIILSGNTQNGNLVVDFEKLMNTFFDVLAFFGFVYLVGKFIVPHKKGIRYLFIVDRGNYAVLGVFILVFLFGDVAHILGFHPAIGAYFAGLILKAEYFEVGNQNRAKEIEKITNTMAFTVFGPVFFILLGGKIIFEPHILKEVIIPTLTLFVLVLVFQVLSAAFAAKYTGGYSSKDSWLIGFGMLGRAELAFIVLNITYVQNHLISQEEFYTLMFVTFLLNISVPLLLKWYKPIYESE</sequence>
<evidence type="ECO:0000256" key="7">
    <source>
        <dbReference type="ARBA" id="ARBA00023065"/>
    </source>
</evidence>
<feature type="transmembrane region" description="Helical" evidence="10">
    <location>
        <begin position="276"/>
        <end position="295"/>
    </location>
</feature>
<name>A0AAJ4RE11_9BACT</name>
<keyword evidence="6" id="KW-0915">Sodium</keyword>
<dbReference type="InterPro" id="IPR038770">
    <property type="entry name" value="Na+/solute_symporter_sf"/>
</dbReference>
<reference evidence="12" key="3">
    <citation type="submission" date="2019-06" db="EMBL/GenBank/DDBJ databases">
        <title>A comparative analysis of the Nautiliaceae.</title>
        <authorList>
            <person name="Grosche A."/>
            <person name="Smedile F."/>
            <person name="Vetriani C."/>
        </authorList>
    </citation>
    <scope>NUCLEOTIDE SEQUENCE</scope>
    <source>
        <strain evidence="12">TB6</strain>
    </source>
</reference>
<evidence type="ECO:0000256" key="8">
    <source>
        <dbReference type="ARBA" id="ARBA00023136"/>
    </source>
</evidence>
<feature type="transmembrane region" description="Helical" evidence="10">
    <location>
        <begin position="374"/>
        <end position="392"/>
    </location>
</feature>
<dbReference type="Proteomes" id="UP000272781">
    <property type="component" value="Unassembled WGS sequence"/>
</dbReference>
<keyword evidence="15" id="KW-1185">Reference proteome</keyword>
<proteinExistence type="predicted"/>
<feature type="transmembrane region" description="Helical" evidence="10">
    <location>
        <begin position="184"/>
        <end position="202"/>
    </location>
</feature>
<dbReference type="RefSeq" id="WP_123351909.1">
    <property type="nucleotide sequence ID" value="NZ_CP027432.2"/>
</dbReference>
<feature type="domain" description="Cation/H+ exchanger transmembrane" evidence="11">
    <location>
        <begin position="13"/>
        <end position="393"/>
    </location>
</feature>
<evidence type="ECO:0000313" key="14">
    <source>
        <dbReference type="Proteomes" id="UP000272781"/>
    </source>
</evidence>
<keyword evidence="9" id="KW-0739">Sodium transport</keyword>
<organism evidence="13 14">
    <name type="scientific">Caminibacter pacificus</name>
    <dbReference type="NCBI Taxonomy" id="1424653"/>
    <lineage>
        <taxon>Bacteria</taxon>
        <taxon>Pseudomonadati</taxon>
        <taxon>Campylobacterota</taxon>
        <taxon>Epsilonproteobacteria</taxon>
        <taxon>Nautiliales</taxon>
        <taxon>Nautiliaceae</taxon>
        <taxon>Caminibacter</taxon>
    </lineage>
</organism>
<evidence type="ECO:0000256" key="6">
    <source>
        <dbReference type="ARBA" id="ARBA00023053"/>
    </source>
</evidence>
<dbReference type="InterPro" id="IPR006153">
    <property type="entry name" value="Cation/H_exchanger_TM"/>
</dbReference>